<proteinExistence type="predicted"/>
<evidence type="ECO:0000313" key="2">
    <source>
        <dbReference type="EMBL" id="KAF1017115.1"/>
    </source>
</evidence>
<keyword evidence="1" id="KW-0472">Membrane</keyword>
<sequence>MARLTERMSTMYGGLKCLGPFPILIALYLQFRQWKWGDWASAFDVSTLGALLIFGMVGLYAAGWLLLGLRTRLDTYVALLEASVQEPEPPLPAAP</sequence>
<dbReference type="AlphaFoldDB" id="A0A7V8FJ72"/>
<evidence type="ECO:0000313" key="3">
    <source>
        <dbReference type="Proteomes" id="UP000487117"/>
    </source>
</evidence>
<reference evidence="3" key="1">
    <citation type="journal article" date="2020" name="MBio">
        <title>Horizontal gene transfer to a defensive symbiont with a reduced genome amongst a multipartite beetle microbiome.</title>
        <authorList>
            <person name="Waterworth S.C."/>
            <person name="Florez L.V."/>
            <person name="Rees E.R."/>
            <person name="Hertweck C."/>
            <person name="Kaltenpoth M."/>
            <person name="Kwan J.C."/>
        </authorList>
    </citation>
    <scope>NUCLEOTIDE SEQUENCE [LARGE SCALE GENOMIC DNA]</scope>
</reference>
<feature type="transmembrane region" description="Helical" evidence="1">
    <location>
        <begin position="51"/>
        <end position="69"/>
    </location>
</feature>
<keyword evidence="1" id="KW-1133">Transmembrane helix</keyword>
<evidence type="ECO:0008006" key="4">
    <source>
        <dbReference type="Google" id="ProtNLM"/>
    </source>
</evidence>
<gene>
    <name evidence="2" type="ORF">GAK31_00374</name>
</gene>
<dbReference type="Proteomes" id="UP000487117">
    <property type="component" value="Unassembled WGS sequence"/>
</dbReference>
<keyword evidence="1" id="KW-0812">Transmembrane</keyword>
<feature type="transmembrane region" description="Helical" evidence="1">
    <location>
        <begin position="12"/>
        <end position="31"/>
    </location>
</feature>
<comment type="caution">
    <text evidence="2">The sequence shown here is derived from an EMBL/GenBank/DDBJ whole genome shotgun (WGS) entry which is preliminary data.</text>
</comment>
<accession>A0A7V8FJ72</accession>
<organism evidence="2 3">
    <name type="scientific">Stenotrophomonas maltophilia</name>
    <name type="common">Pseudomonas maltophilia</name>
    <name type="synonym">Xanthomonas maltophilia</name>
    <dbReference type="NCBI Taxonomy" id="40324"/>
    <lineage>
        <taxon>Bacteria</taxon>
        <taxon>Pseudomonadati</taxon>
        <taxon>Pseudomonadota</taxon>
        <taxon>Gammaproteobacteria</taxon>
        <taxon>Lysobacterales</taxon>
        <taxon>Lysobacteraceae</taxon>
        <taxon>Stenotrophomonas</taxon>
        <taxon>Stenotrophomonas maltophilia group</taxon>
    </lineage>
</organism>
<name>A0A7V8FJ72_STEMA</name>
<protein>
    <recommendedName>
        <fullName evidence="4">Transmembrane protein</fullName>
    </recommendedName>
</protein>
<dbReference type="EMBL" id="WNDS01000001">
    <property type="protein sequence ID" value="KAF1017115.1"/>
    <property type="molecule type" value="Genomic_DNA"/>
</dbReference>
<evidence type="ECO:0000256" key="1">
    <source>
        <dbReference type="SAM" id="Phobius"/>
    </source>
</evidence>